<protein>
    <submittedName>
        <fullName evidence="6">Amino acid adenylation domain-containing protein</fullName>
    </submittedName>
</protein>
<evidence type="ECO:0000256" key="3">
    <source>
        <dbReference type="ARBA" id="ARBA00022553"/>
    </source>
</evidence>
<dbReference type="InterPro" id="IPR023213">
    <property type="entry name" value="CAT-like_dom_sf"/>
</dbReference>
<dbReference type="SUPFAM" id="SSF56801">
    <property type="entry name" value="Acetyl-CoA synthetase-like"/>
    <property type="match status" value="1"/>
</dbReference>
<dbReference type="GO" id="GO:0031177">
    <property type="term" value="F:phosphopantetheine binding"/>
    <property type="evidence" value="ECO:0007669"/>
    <property type="project" value="TreeGrafter"/>
</dbReference>
<dbReference type="AlphaFoldDB" id="A0A9X8N1R2"/>
<dbReference type="Gene3D" id="3.30.559.10">
    <property type="entry name" value="Chloramphenicol acetyltransferase-like domain"/>
    <property type="match status" value="1"/>
</dbReference>
<dbReference type="Gene3D" id="3.30.559.30">
    <property type="entry name" value="Nonribosomal peptide synthetase, condensation domain"/>
    <property type="match status" value="1"/>
</dbReference>
<organism evidence="6 7">
    <name type="scientific">Streptomyces yunnanensis</name>
    <dbReference type="NCBI Taxonomy" id="156453"/>
    <lineage>
        <taxon>Bacteria</taxon>
        <taxon>Bacillati</taxon>
        <taxon>Actinomycetota</taxon>
        <taxon>Actinomycetes</taxon>
        <taxon>Kitasatosporales</taxon>
        <taxon>Streptomycetaceae</taxon>
        <taxon>Streptomyces</taxon>
    </lineage>
</organism>
<dbReference type="GO" id="GO:0044550">
    <property type="term" value="P:secondary metabolite biosynthetic process"/>
    <property type="evidence" value="ECO:0007669"/>
    <property type="project" value="TreeGrafter"/>
</dbReference>
<comment type="cofactor">
    <cofactor evidence="1">
        <name>pantetheine 4'-phosphate</name>
        <dbReference type="ChEBI" id="CHEBI:47942"/>
    </cofactor>
</comment>
<feature type="domain" description="AMP-dependent synthetase/ligase" evidence="4">
    <location>
        <begin position="470"/>
        <end position="817"/>
    </location>
</feature>
<evidence type="ECO:0000259" key="4">
    <source>
        <dbReference type="Pfam" id="PF00501"/>
    </source>
</evidence>
<dbReference type="CDD" id="cd19543">
    <property type="entry name" value="DCL_NRPS"/>
    <property type="match status" value="1"/>
</dbReference>
<evidence type="ECO:0000256" key="1">
    <source>
        <dbReference type="ARBA" id="ARBA00001957"/>
    </source>
</evidence>
<evidence type="ECO:0000313" key="6">
    <source>
        <dbReference type="EMBL" id="SHM66771.1"/>
    </source>
</evidence>
<evidence type="ECO:0000256" key="2">
    <source>
        <dbReference type="ARBA" id="ARBA00022450"/>
    </source>
</evidence>
<sequence length="910" mass="98748">MAPARSVVEDILPLSPLQEGLLFHAQYEHEAKRLYVAQFVVDLAGPLDAVALRSAAAALVERHANLRATFRHRKSGEPIQVIRRDTPFQWDDIDLSDLDRATAVTRCAEATESDWARGIGIQDPALLRFILIRQGPDLSRLLLTAHHLILDGWSIALLMRELFQLYTHDGDISCLPPQRPYRQYVQWLMAQDRDAAKEAWRTTLHGLDGPTYIAAGNLSTSGRVSPDVTQDVTVELTPELTSRLKEQARRFDVTLNTLCQGAWAIVLGQHTGQDEVVFGATVSGRPAELPGADALIGMLVNTVPVRVRLDRGEPLHALLKRIQDQRSRLLEHDHLGLAEIQRLTASDGARFDTNFVFDNFPMNDYELDLPDSRLSIDVDYRETVHYPLTLAVEPRDALMLRLHFRPEAFTRRTAQDIAGRVARVLEQAASDPAPSVGAVETLLPGERKRVLGEWNSTTVHVPAHTLPELFAQQAARTPDAPAASSDGLTLTYGELEARANRVARYLMGRGVGPESLVALALPRSTEMVAAMLGVLKAGGAYLPVDPGHPAERVAFMFDDARPMLVLTDHVNARKLPQGPTESVIVDSEHFARELAGLDAGALSDAERTALLSPAHPAYIIYTSGSTGMPKGVVVTHAGVSNLLKWAVAEFGPEKLARTVVSTSFNFDVSVFETFTPLICGGHIEIVDDLLALVDKPVDRAGHLLSAVPSVFTEFLTATGTAIDAGTVVLAGEALPTRLVDDLRAALPERAVVNAYGPTECTVYAARWSSSGPVSGVPPIGRPIANTQVFVLDAGLNPVPVGVVGELYVAGAGLARGYAGRAGLTAERFVACPFGSAGERMYRTGDLVRWSADGQLEYCGRADEQVKIRGFRIEPGEIESVLREHVAVGQAAVVVREDVPGDRRLVGYVVA</sequence>
<dbReference type="FunFam" id="3.40.50.980:FF:000001">
    <property type="entry name" value="Non-ribosomal peptide synthetase"/>
    <property type="match status" value="1"/>
</dbReference>
<dbReference type="InterPro" id="IPR020845">
    <property type="entry name" value="AMP-binding_CS"/>
</dbReference>
<comment type="caution">
    <text evidence="6">The sequence shown here is derived from an EMBL/GenBank/DDBJ whole genome shotgun (WGS) entry which is preliminary data.</text>
</comment>
<feature type="domain" description="Condensation" evidence="5">
    <location>
        <begin position="9"/>
        <end position="449"/>
    </location>
</feature>
<dbReference type="PANTHER" id="PTHR45527">
    <property type="entry name" value="NONRIBOSOMAL PEPTIDE SYNTHETASE"/>
    <property type="match status" value="1"/>
</dbReference>
<dbReference type="Gene3D" id="3.30.300.30">
    <property type="match status" value="1"/>
</dbReference>
<dbReference type="RefSeq" id="WP_167390794.1">
    <property type="nucleotide sequence ID" value="NZ_FRBK01000013.1"/>
</dbReference>
<evidence type="ECO:0000313" key="7">
    <source>
        <dbReference type="Proteomes" id="UP000184388"/>
    </source>
</evidence>
<dbReference type="InterPro" id="IPR000873">
    <property type="entry name" value="AMP-dep_synth/lig_dom"/>
</dbReference>
<dbReference type="Proteomes" id="UP000184388">
    <property type="component" value="Unassembled WGS sequence"/>
</dbReference>
<dbReference type="FunFam" id="3.40.50.12780:FF:000012">
    <property type="entry name" value="Non-ribosomal peptide synthetase"/>
    <property type="match status" value="1"/>
</dbReference>
<name>A0A9X8N1R2_9ACTN</name>
<keyword evidence="3" id="KW-0597">Phosphoprotein</keyword>
<dbReference type="GO" id="GO:0008610">
    <property type="term" value="P:lipid biosynthetic process"/>
    <property type="evidence" value="ECO:0007669"/>
    <property type="project" value="UniProtKB-ARBA"/>
</dbReference>
<dbReference type="PANTHER" id="PTHR45527:SF1">
    <property type="entry name" value="FATTY ACID SYNTHASE"/>
    <property type="match status" value="1"/>
</dbReference>
<proteinExistence type="predicted"/>
<dbReference type="PROSITE" id="PS00455">
    <property type="entry name" value="AMP_BINDING"/>
    <property type="match status" value="1"/>
</dbReference>
<dbReference type="EMBL" id="FRBK01000013">
    <property type="protein sequence ID" value="SHM66771.1"/>
    <property type="molecule type" value="Genomic_DNA"/>
</dbReference>
<dbReference type="Pfam" id="PF00501">
    <property type="entry name" value="AMP-binding"/>
    <property type="match status" value="1"/>
</dbReference>
<dbReference type="FunFam" id="2.30.38.10:FF:000001">
    <property type="entry name" value="Non-ribosomal peptide synthetase PvdI"/>
    <property type="match status" value="1"/>
</dbReference>
<dbReference type="InterPro" id="IPR001242">
    <property type="entry name" value="Condensation_dom"/>
</dbReference>
<gene>
    <name evidence="6" type="ORF">SAMN05216268_1131</name>
</gene>
<reference evidence="7" key="1">
    <citation type="submission" date="2016-11" db="EMBL/GenBank/DDBJ databases">
        <authorList>
            <person name="Jaros S."/>
            <person name="Januszkiewicz K."/>
            <person name="Wedrychowicz H."/>
        </authorList>
    </citation>
    <scope>NUCLEOTIDE SEQUENCE [LARGE SCALE GENOMIC DNA]</scope>
    <source>
        <strain evidence="7">CGMCC 4.3555</strain>
    </source>
</reference>
<keyword evidence="2" id="KW-0596">Phosphopantetheine</keyword>
<dbReference type="Gene3D" id="2.30.38.10">
    <property type="entry name" value="Luciferase, Domain 3"/>
    <property type="match status" value="1"/>
</dbReference>
<dbReference type="GO" id="GO:0005829">
    <property type="term" value="C:cytosol"/>
    <property type="evidence" value="ECO:0007669"/>
    <property type="project" value="TreeGrafter"/>
</dbReference>
<dbReference type="Pfam" id="PF00668">
    <property type="entry name" value="Condensation"/>
    <property type="match status" value="1"/>
</dbReference>
<dbReference type="CDD" id="cd05930">
    <property type="entry name" value="A_NRPS"/>
    <property type="match status" value="1"/>
</dbReference>
<dbReference type="NCBIfam" id="TIGR01733">
    <property type="entry name" value="AA-adenyl-dom"/>
    <property type="match status" value="1"/>
</dbReference>
<feature type="non-terminal residue" evidence="6">
    <location>
        <position position="910"/>
    </location>
</feature>
<evidence type="ECO:0000259" key="5">
    <source>
        <dbReference type="Pfam" id="PF00668"/>
    </source>
</evidence>
<dbReference type="GO" id="GO:0043041">
    <property type="term" value="P:amino acid activation for nonribosomal peptide biosynthetic process"/>
    <property type="evidence" value="ECO:0007669"/>
    <property type="project" value="TreeGrafter"/>
</dbReference>
<dbReference type="InterPro" id="IPR010071">
    <property type="entry name" value="AA_adenyl_dom"/>
</dbReference>
<dbReference type="InterPro" id="IPR045851">
    <property type="entry name" value="AMP-bd_C_sf"/>
</dbReference>
<dbReference type="GO" id="GO:0003824">
    <property type="term" value="F:catalytic activity"/>
    <property type="evidence" value="ECO:0007669"/>
    <property type="project" value="InterPro"/>
</dbReference>
<dbReference type="Gene3D" id="3.40.50.980">
    <property type="match status" value="2"/>
</dbReference>
<accession>A0A9X8N1R2</accession>
<dbReference type="SUPFAM" id="SSF52777">
    <property type="entry name" value="CoA-dependent acyltransferases"/>
    <property type="match status" value="2"/>
</dbReference>